<keyword evidence="1" id="KW-1133">Transmembrane helix</keyword>
<organism evidence="2 3">
    <name type="scientific">Microbacterium foliorum</name>
    <dbReference type="NCBI Taxonomy" id="104336"/>
    <lineage>
        <taxon>Bacteria</taxon>
        <taxon>Bacillati</taxon>
        <taxon>Actinomycetota</taxon>
        <taxon>Actinomycetes</taxon>
        <taxon>Micrococcales</taxon>
        <taxon>Microbacteriaceae</taxon>
        <taxon>Microbacterium</taxon>
    </lineage>
</organism>
<gene>
    <name evidence="2" type="ORF">FIV50_01065</name>
</gene>
<name>A0A4Y5YLU1_9MICO</name>
<keyword evidence="1" id="KW-0472">Membrane</keyword>
<dbReference type="AlphaFoldDB" id="A0A4Y5YLU1"/>
<protein>
    <submittedName>
        <fullName evidence="2">Uncharacterized protein</fullName>
    </submittedName>
</protein>
<proteinExistence type="predicted"/>
<accession>A0A4Y5YLU1</accession>
<sequence>MEIYKLAVEMADRMSARRALANASFLAVNTMLVAVVGLRSETDVPALLPISVCVAGIAVAACWWFLLRNYRKLSEAKFAVINQIEADHLPVKPFLEEWAVLSEGDAPEVRLVKVKAGLRQLGNVERIVPIVFGLLYVTLLAGRLLPR</sequence>
<dbReference type="InterPro" id="IPR056918">
    <property type="entry name" value="8xMP"/>
</dbReference>
<dbReference type="Pfam" id="PF24838">
    <property type="entry name" value="8xMP"/>
    <property type="match status" value="1"/>
</dbReference>
<dbReference type="RefSeq" id="WP_140035811.1">
    <property type="nucleotide sequence ID" value="NZ_CP041040.1"/>
</dbReference>
<dbReference type="Proteomes" id="UP000316125">
    <property type="component" value="Chromosome"/>
</dbReference>
<feature type="transmembrane region" description="Helical" evidence="1">
    <location>
        <begin position="127"/>
        <end position="145"/>
    </location>
</feature>
<evidence type="ECO:0000256" key="1">
    <source>
        <dbReference type="SAM" id="Phobius"/>
    </source>
</evidence>
<dbReference type="EMBL" id="CP041040">
    <property type="protein sequence ID" value="QDE33515.1"/>
    <property type="molecule type" value="Genomic_DNA"/>
</dbReference>
<feature type="transmembrane region" description="Helical" evidence="1">
    <location>
        <begin position="46"/>
        <end position="67"/>
    </location>
</feature>
<feature type="transmembrane region" description="Helical" evidence="1">
    <location>
        <begin position="20"/>
        <end position="40"/>
    </location>
</feature>
<reference evidence="2 3" key="1">
    <citation type="submission" date="2019-06" db="EMBL/GenBank/DDBJ databases">
        <title>Complete genome of Microbacterium foliorum M2.</title>
        <authorList>
            <person name="Cao G."/>
        </authorList>
    </citation>
    <scope>NUCLEOTIDE SEQUENCE [LARGE SCALE GENOMIC DNA]</scope>
    <source>
        <strain evidence="2 3">M2</strain>
    </source>
</reference>
<evidence type="ECO:0000313" key="3">
    <source>
        <dbReference type="Proteomes" id="UP000316125"/>
    </source>
</evidence>
<dbReference type="OrthoDB" id="3773715at2"/>
<keyword evidence="1" id="KW-0812">Transmembrane</keyword>
<evidence type="ECO:0000313" key="2">
    <source>
        <dbReference type="EMBL" id="QDE33515.1"/>
    </source>
</evidence>